<reference evidence="2 3" key="1">
    <citation type="submission" date="2020-08" db="EMBL/GenBank/DDBJ databases">
        <authorList>
            <person name="Koutsovoulos G."/>
            <person name="Danchin GJ E."/>
        </authorList>
    </citation>
    <scope>NUCLEOTIDE SEQUENCE [LARGE SCALE GENOMIC DNA]</scope>
</reference>
<organism evidence="2 3">
    <name type="scientific">Meloidogyne enterolobii</name>
    <name type="common">Root-knot nematode worm</name>
    <name type="synonym">Meloidogyne mayaguensis</name>
    <dbReference type="NCBI Taxonomy" id="390850"/>
    <lineage>
        <taxon>Eukaryota</taxon>
        <taxon>Metazoa</taxon>
        <taxon>Ecdysozoa</taxon>
        <taxon>Nematoda</taxon>
        <taxon>Chromadorea</taxon>
        <taxon>Rhabditida</taxon>
        <taxon>Tylenchina</taxon>
        <taxon>Tylenchomorpha</taxon>
        <taxon>Tylenchoidea</taxon>
        <taxon>Meloidogynidae</taxon>
        <taxon>Meloidogyninae</taxon>
        <taxon>Meloidogyne</taxon>
    </lineage>
</organism>
<dbReference type="EMBL" id="CAJEWN010000401">
    <property type="protein sequence ID" value="CAD2181472.1"/>
    <property type="molecule type" value="Genomic_DNA"/>
</dbReference>
<protein>
    <submittedName>
        <fullName evidence="2">Uncharacterized protein</fullName>
    </submittedName>
</protein>
<evidence type="ECO:0000313" key="2">
    <source>
        <dbReference type="EMBL" id="CAD2181472.1"/>
    </source>
</evidence>
<name>A0A6V7W381_MELEN</name>
<accession>A0A6V7W381</accession>
<keyword evidence="1" id="KW-0732">Signal</keyword>
<evidence type="ECO:0000256" key="1">
    <source>
        <dbReference type="SAM" id="SignalP"/>
    </source>
</evidence>
<sequence>MFNLKYFLYLILFVFLFQITKCQGQGAGRWIGKNEIEGSSSVDGGGKKLVDSPLNVEALDNIVSPYAIGWSPENEWTMDPIRLKKWSTQLRYGKRAVSAFRRSPWSSQVRFG</sequence>
<dbReference type="OrthoDB" id="5855638at2759"/>
<gene>
    <name evidence="2" type="ORF">MENT_LOCUS33621</name>
</gene>
<dbReference type="AlphaFoldDB" id="A0A6V7W381"/>
<proteinExistence type="predicted"/>
<dbReference type="Proteomes" id="UP000580250">
    <property type="component" value="Unassembled WGS sequence"/>
</dbReference>
<evidence type="ECO:0000313" key="3">
    <source>
        <dbReference type="Proteomes" id="UP000580250"/>
    </source>
</evidence>
<feature type="signal peptide" evidence="1">
    <location>
        <begin position="1"/>
        <end position="24"/>
    </location>
</feature>
<comment type="caution">
    <text evidence="2">The sequence shown here is derived from an EMBL/GenBank/DDBJ whole genome shotgun (WGS) entry which is preliminary data.</text>
</comment>
<feature type="chain" id="PRO_5027728523" evidence="1">
    <location>
        <begin position="25"/>
        <end position="112"/>
    </location>
</feature>